<dbReference type="KEGG" id="cpyr:CYJ47_05215"/>
<reference evidence="3" key="2">
    <citation type="submission" date="2023-10" db="EMBL/GenBank/DDBJ databases">
        <authorList>
            <person name="Choi B."/>
        </authorList>
    </citation>
    <scope>NUCLEOTIDE SEQUENCE</scope>
    <source>
        <strain evidence="3">UMB0763</strain>
    </source>
</reference>
<evidence type="ECO:0000256" key="2">
    <source>
        <dbReference type="SAM" id="Phobius"/>
    </source>
</evidence>
<feature type="compositionally biased region" description="Basic and acidic residues" evidence="1">
    <location>
        <begin position="52"/>
        <end position="61"/>
    </location>
</feature>
<feature type="transmembrane region" description="Helical" evidence="2">
    <location>
        <begin position="215"/>
        <end position="240"/>
    </location>
</feature>
<dbReference type="RefSeq" id="WP_257877803.1">
    <property type="nucleotide sequence ID" value="NZ_CP136958.1"/>
</dbReference>
<evidence type="ECO:0000313" key="4">
    <source>
        <dbReference type="Proteomes" id="UP000234560"/>
    </source>
</evidence>
<feature type="compositionally biased region" description="Basic and acidic residues" evidence="1">
    <location>
        <begin position="1"/>
        <end position="25"/>
    </location>
</feature>
<protein>
    <submittedName>
        <fullName evidence="3">DUF4282 domain-containing protein</fullName>
    </submittedName>
</protein>
<feature type="compositionally biased region" description="Polar residues" evidence="1">
    <location>
        <begin position="35"/>
        <end position="47"/>
    </location>
</feature>
<keyword evidence="2" id="KW-0812">Transmembrane</keyword>
<organism evidence="3 4">
    <name type="scientific">Corynebacterium pyruviciproducens</name>
    <dbReference type="NCBI Taxonomy" id="598660"/>
    <lineage>
        <taxon>Bacteria</taxon>
        <taxon>Bacillati</taxon>
        <taxon>Actinomycetota</taxon>
        <taxon>Actinomycetes</taxon>
        <taxon>Mycobacteriales</taxon>
        <taxon>Corynebacteriaceae</taxon>
        <taxon>Corynebacterium</taxon>
    </lineage>
</organism>
<proteinExistence type="predicted"/>
<dbReference type="EMBL" id="CP136958">
    <property type="protein sequence ID" value="WOT03164.1"/>
    <property type="molecule type" value="Genomic_DNA"/>
</dbReference>
<gene>
    <name evidence="3" type="ORF">CYJ47_05215</name>
</gene>
<feature type="compositionally biased region" description="Polar residues" evidence="1">
    <location>
        <begin position="118"/>
        <end position="135"/>
    </location>
</feature>
<dbReference type="AlphaFoldDB" id="A0AAF0YTQ8"/>
<dbReference type="Pfam" id="PF14110">
    <property type="entry name" value="DUF4282"/>
    <property type="match status" value="1"/>
</dbReference>
<accession>A0AAF0YTQ8</accession>
<evidence type="ECO:0000256" key="1">
    <source>
        <dbReference type="SAM" id="MobiDB-lite"/>
    </source>
</evidence>
<sequence length="265" mass="27353">MTTNNHEDGADETRVNPQREDKATRLSESAVENKASASEQGSASGDATNAAEAHKTTHADESSQVAQSVNDPYGLGTTYGSTGHAGGAGATGATGASDSQHLSQGAQGTAGCNPYPAQHQTQSAHGSGFSATTRQPAGSPAAPSISPSARPDVAGQSRSFISALFDFSFSQFITLGFAKLIYIVAVVATAVLMFFTVIGVFATVFSGSVGIVEGIFVFIFGLFAAIVGGAINLIVVRLVLELAVSIIRLAQNSTEIKEELRRRNI</sequence>
<feature type="compositionally biased region" description="Gly residues" evidence="1">
    <location>
        <begin position="83"/>
        <end position="92"/>
    </location>
</feature>
<feature type="compositionally biased region" description="Polar residues" evidence="1">
    <location>
        <begin position="97"/>
        <end position="107"/>
    </location>
</feature>
<keyword evidence="2" id="KW-1133">Transmembrane helix</keyword>
<reference evidence="3" key="1">
    <citation type="submission" date="2017-12" db="EMBL/GenBank/DDBJ databases">
        <authorList>
            <person name="Thomas-White K."/>
            <person name="Wolfe A.J."/>
        </authorList>
    </citation>
    <scope>NUCLEOTIDE SEQUENCE</scope>
    <source>
        <strain evidence="3">UMB0763</strain>
    </source>
</reference>
<dbReference type="InterPro" id="IPR025557">
    <property type="entry name" value="DUF4282"/>
</dbReference>
<name>A0AAF0YTQ8_9CORY</name>
<feature type="region of interest" description="Disordered" evidence="1">
    <location>
        <begin position="1"/>
        <end position="150"/>
    </location>
</feature>
<keyword evidence="2" id="KW-0472">Membrane</keyword>
<feature type="transmembrane region" description="Helical" evidence="2">
    <location>
        <begin position="180"/>
        <end position="203"/>
    </location>
</feature>
<dbReference type="Proteomes" id="UP000234560">
    <property type="component" value="Chromosome"/>
</dbReference>
<evidence type="ECO:0000313" key="3">
    <source>
        <dbReference type="EMBL" id="WOT03164.1"/>
    </source>
</evidence>
<feature type="compositionally biased region" description="Low complexity" evidence="1">
    <location>
        <begin position="136"/>
        <end position="149"/>
    </location>
</feature>